<dbReference type="CDD" id="cd07377">
    <property type="entry name" value="WHTH_GntR"/>
    <property type="match status" value="1"/>
</dbReference>
<organism evidence="5 6">
    <name type="scientific">Burkholderia arboris</name>
    <dbReference type="NCBI Taxonomy" id="488730"/>
    <lineage>
        <taxon>Bacteria</taxon>
        <taxon>Pseudomonadati</taxon>
        <taxon>Pseudomonadota</taxon>
        <taxon>Betaproteobacteria</taxon>
        <taxon>Burkholderiales</taxon>
        <taxon>Burkholderiaceae</taxon>
        <taxon>Burkholderia</taxon>
        <taxon>Burkholderia cepacia complex</taxon>
    </lineage>
</organism>
<sequence length="222" mass="24926">MENVEATQSAGDLGAEAYERLKSAIRAGELQAGDRLVEKDITERFGMSRTPVREALKRLEAESLLTYEPRRGLTVTRPTHQMIMELYSMREALEAKAASLAAQHASEIEIAALSSLVNEEAKCFDDPRRLSEINQRFHGMMYLAAHNRFLLRSLQTMNDTMALLPTMLGDVVRAREAHSEHQEIVRHIVARDSSASAMAAEAHIRSAQRRRIQWLVESGGLD</sequence>
<evidence type="ECO:0000313" key="5">
    <source>
        <dbReference type="EMBL" id="VWC44921.1"/>
    </source>
</evidence>
<evidence type="ECO:0000256" key="1">
    <source>
        <dbReference type="ARBA" id="ARBA00023015"/>
    </source>
</evidence>
<gene>
    <name evidence="5" type="ORF">BAR24066_07282</name>
</gene>
<evidence type="ECO:0000256" key="2">
    <source>
        <dbReference type="ARBA" id="ARBA00023125"/>
    </source>
</evidence>
<dbReference type="PANTHER" id="PTHR43537:SF49">
    <property type="entry name" value="TRANSCRIPTIONAL REGULATORY PROTEIN"/>
    <property type="match status" value="1"/>
</dbReference>
<dbReference type="PRINTS" id="PR00035">
    <property type="entry name" value="HTHGNTR"/>
</dbReference>
<keyword evidence="1" id="KW-0805">Transcription regulation</keyword>
<dbReference type="PROSITE" id="PS50949">
    <property type="entry name" value="HTH_GNTR"/>
    <property type="match status" value="1"/>
</dbReference>
<dbReference type="InterPro" id="IPR036390">
    <property type="entry name" value="WH_DNA-bd_sf"/>
</dbReference>
<evidence type="ECO:0000256" key="3">
    <source>
        <dbReference type="ARBA" id="ARBA00023163"/>
    </source>
</evidence>
<dbReference type="SMART" id="SM00895">
    <property type="entry name" value="FCD"/>
    <property type="match status" value="1"/>
</dbReference>
<name>A0A9Q9SRJ6_9BURK</name>
<reference evidence="5 6" key="1">
    <citation type="submission" date="2019-09" db="EMBL/GenBank/DDBJ databases">
        <authorList>
            <person name="Depoorter E."/>
        </authorList>
    </citation>
    <scope>NUCLEOTIDE SEQUENCE [LARGE SCALE GENOMIC DNA]</scope>
    <source>
        <strain evidence="5">LMG 24066</strain>
    </source>
</reference>
<protein>
    <submittedName>
        <fullName evidence="5">GntR family transcriptional regulator</fullName>
    </submittedName>
</protein>
<dbReference type="InterPro" id="IPR011711">
    <property type="entry name" value="GntR_C"/>
</dbReference>
<dbReference type="EMBL" id="CABVPX010000057">
    <property type="protein sequence ID" value="VWC44921.1"/>
    <property type="molecule type" value="Genomic_DNA"/>
</dbReference>
<dbReference type="SUPFAM" id="SSF48008">
    <property type="entry name" value="GntR ligand-binding domain-like"/>
    <property type="match status" value="1"/>
</dbReference>
<dbReference type="Gene3D" id="1.20.120.530">
    <property type="entry name" value="GntR ligand-binding domain-like"/>
    <property type="match status" value="1"/>
</dbReference>
<dbReference type="Proteomes" id="UP000494172">
    <property type="component" value="Unassembled WGS sequence"/>
</dbReference>
<dbReference type="SMART" id="SM00345">
    <property type="entry name" value="HTH_GNTR"/>
    <property type="match status" value="1"/>
</dbReference>
<dbReference type="Gene3D" id="1.10.10.10">
    <property type="entry name" value="Winged helix-like DNA-binding domain superfamily/Winged helix DNA-binding domain"/>
    <property type="match status" value="1"/>
</dbReference>
<proteinExistence type="predicted"/>
<comment type="caution">
    <text evidence="5">The sequence shown here is derived from an EMBL/GenBank/DDBJ whole genome shotgun (WGS) entry which is preliminary data.</text>
</comment>
<evidence type="ECO:0000259" key="4">
    <source>
        <dbReference type="PROSITE" id="PS50949"/>
    </source>
</evidence>
<dbReference type="GO" id="GO:0003677">
    <property type="term" value="F:DNA binding"/>
    <property type="evidence" value="ECO:0007669"/>
    <property type="project" value="UniProtKB-KW"/>
</dbReference>
<dbReference type="Pfam" id="PF07729">
    <property type="entry name" value="FCD"/>
    <property type="match status" value="1"/>
</dbReference>
<feature type="domain" description="HTH gntR-type" evidence="4">
    <location>
        <begin position="11"/>
        <end position="78"/>
    </location>
</feature>
<keyword evidence="3" id="KW-0804">Transcription</keyword>
<dbReference type="InterPro" id="IPR000524">
    <property type="entry name" value="Tscrpt_reg_HTH_GntR"/>
</dbReference>
<dbReference type="GO" id="GO:0003700">
    <property type="term" value="F:DNA-binding transcription factor activity"/>
    <property type="evidence" value="ECO:0007669"/>
    <property type="project" value="InterPro"/>
</dbReference>
<dbReference type="AlphaFoldDB" id="A0A9Q9SRJ6"/>
<dbReference type="Pfam" id="PF00392">
    <property type="entry name" value="GntR"/>
    <property type="match status" value="1"/>
</dbReference>
<dbReference type="RefSeq" id="WP_080331840.1">
    <property type="nucleotide sequence ID" value="NZ_CABVPX010000057.1"/>
</dbReference>
<dbReference type="InterPro" id="IPR036388">
    <property type="entry name" value="WH-like_DNA-bd_sf"/>
</dbReference>
<evidence type="ECO:0000313" key="6">
    <source>
        <dbReference type="Proteomes" id="UP000494172"/>
    </source>
</evidence>
<accession>A0A9Q9SRJ6</accession>
<dbReference type="PANTHER" id="PTHR43537">
    <property type="entry name" value="TRANSCRIPTIONAL REGULATOR, GNTR FAMILY"/>
    <property type="match status" value="1"/>
</dbReference>
<keyword evidence="2" id="KW-0238">DNA-binding</keyword>
<dbReference type="SUPFAM" id="SSF46785">
    <property type="entry name" value="Winged helix' DNA-binding domain"/>
    <property type="match status" value="1"/>
</dbReference>
<dbReference type="InterPro" id="IPR008920">
    <property type="entry name" value="TF_FadR/GntR_C"/>
</dbReference>